<protein>
    <submittedName>
        <fullName evidence="2">Uncharacterized protein</fullName>
    </submittedName>
</protein>
<keyword evidence="1" id="KW-0812">Transmembrane</keyword>
<organism evidence="2 3">
    <name type="scientific">Dactylosporangium matsuzakiense</name>
    <dbReference type="NCBI Taxonomy" id="53360"/>
    <lineage>
        <taxon>Bacteria</taxon>
        <taxon>Bacillati</taxon>
        <taxon>Actinomycetota</taxon>
        <taxon>Actinomycetes</taxon>
        <taxon>Micromonosporales</taxon>
        <taxon>Micromonosporaceae</taxon>
        <taxon>Dactylosporangium</taxon>
    </lineage>
</organism>
<keyword evidence="1" id="KW-1133">Transmembrane helix</keyword>
<dbReference type="RefSeq" id="WP_261959099.1">
    <property type="nucleotide sequence ID" value="NZ_BAAAXA010000001.1"/>
</dbReference>
<evidence type="ECO:0000313" key="3">
    <source>
        <dbReference type="Proteomes" id="UP001143480"/>
    </source>
</evidence>
<dbReference type="Proteomes" id="UP001143480">
    <property type="component" value="Unassembled WGS sequence"/>
</dbReference>
<feature type="transmembrane region" description="Helical" evidence="1">
    <location>
        <begin position="12"/>
        <end position="31"/>
    </location>
</feature>
<keyword evidence="1" id="KW-0472">Membrane</keyword>
<accession>A0A9W6KJN8</accession>
<dbReference type="AlphaFoldDB" id="A0A9W6KJN8"/>
<reference evidence="2" key="1">
    <citation type="journal article" date="2014" name="Int. J. Syst. Evol. Microbiol.">
        <title>Complete genome sequence of Corynebacterium casei LMG S-19264T (=DSM 44701T), isolated from a smear-ripened cheese.</title>
        <authorList>
            <consortium name="US DOE Joint Genome Institute (JGI-PGF)"/>
            <person name="Walter F."/>
            <person name="Albersmeier A."/>
            <person name="Kalinowski J."/>
            <person name="Ruckert C."/>
        </authorList>
    </citation>
    <scope>NUCLEOTIDE SEQUENCE</scope>
    <source>
        <strain evidence="2">VKM Ac-1321</strain>
    </source>
</reference>
<sequence length="226" mass="22781">MAESRGGVAGRPRIGIGWPLAAGVALGIASFCADLVDGTLRTVLQFVASTGFAWGCAAFVAAFPARTRRGAAAAAIIVLCTATGCYYWLNLPGGFRPGGQFGPLFKAFAYWMVLSIAGGALLGPLAHAVRTDRARRAAVAAGVACGLLSGAGIAIVTSLLAAGNYGRAGLTEGMLQAAAGIAVATWAFARRREARDWAVYGAAALAACTAGALAWSAVESVPVTGF</sequence>
<feature type="transmembrane region" description="Helical" evidence="1">
    <location>
        <begin position="197"/>
        <end position="218"/>
    </location>
</feature>
<dbReference type="InterPro" id="IPR045393">
    <property type="entry name" value="DUF6518"/>
</dbReference>
<comment type="caution">
    <text evidence="2">The sequence shown here is derived from an EMBL/GenBank/DDBJ whole genome shotgun (WGS) entry which is preliminary data.</text>
</comment>
<gene>
    <name evidence="2" type="ORF">GCM10017581_041750</name>
</gene>
<name>A0A9W6KJN8_9ACTN</name>
<feature type="transmembrane region" description="Helical" evidence="1">
    <location>
        <begin position="109"/>
        <end position="126"/>
    </location>
</feature>
<feature type="transmembrane region" description="Helical" evidence="1">
    <location>
        <begin position="70"/>
        <end position="89"/>
    </location>
</feature>
<feature type="transmembrane region" description="Helical" evidence="1">
    <location>
        <begin position="173"/>
        <end position="190"/>
    </location>
</feature>
<dbReference type="EMBL" id="BSFP01000023">
    <property type="protein sequence ID" value="GLL02433.1"/>
    <property type="molecule type" value="Genomic_DNA"/>
</dbReference>
<dbReference type="Pfam" id="PF20128">
    <property type="entry name" value="DUF6518"/>
    <property type="match status" value="1"/>
</dbReference>
<evidence type="ECO:0000256" key="1">
    <source>
        <dbReference type="SAM" id="Phobius"/>
    </source>
</evidence>
<reference evidence="2" key="2">
    <citation type="submission" date="2023-01" db="EMBL/GenBank/DDBJ databases">
        <authorList>
            <person name="Sun Q."/>
            <person name="Evtushenko L."/>
        </authorList>
    </citation>
    <scope>NUCLEOTIDE SEQUENCE</scope>
    <source>
        <strain evidence="2">VKM Ac-1321</strain>
    </source>
</reference>
<proteinExistence type="predicted"/>
<evidence type="ECO:0000313" key="2">
    <source>
        <dbReference type="EMBL" id="GLL02433.1"/>
    </source>
</evidence>
<keyword evidence="3" id="KW-1185">Reference proteome</keyword>
<feature type="transmembrane region" description="Helical" evidence="1">
    <location>
        <begin position="43"/>
        <end position="63"/>
    </location>
</feature>
<feature type="transmembrane region" description="Helical" evidence="1">
    <location>
        <begin position="138"/>
        <end position="161"/>
    </location>
</feature>